<dbReference type="AlphaFoldDB" id="A0A7T5VCI7"/>
<keyword evidence="6" id="KW-0812">Transmembrane</keyword>
<keyword evidence="8" id="KW-1133">Transmembrane helix</keyword>
<dbReference type="Proteomes" id="UP000596092">
    <property type="component" value="Chromosome"/>
</dbReference>
<evidence type="ECO:0000313" key="13">
    <source>
        <dbReference type="Proteomes" id="UP000596092"/>
    </source>
</evidence>
<organism evidence="12 13">
    <name type="scientific">Desulfobulbus oligotrophicus</name>
    <dbReference type="NCBI Taxonomy" id="1909699"/>
    <lineage>
        <taxon>Bacteria</taxon>
        <taxon>Pseudomonadati</taxon>
        <taxon>Thermodesulfobacteriota</taxon>
        <taxon>Desulfobulbia</taxon>
        <taxon>Desulfobulbales</taxon>
        <taxon>Desulfobulbaceae</taxon>
        <taxon>Desulfobulbus</taxon>
    </lineage>
</organism>
<keyword evidence="4" id="KW-1003">Cell membrane</keyword>
<dbReference type="Pfam" id="PF03934">
    <property type="entry name" value="T2SSK"/>
    <property type="match status" value="1"/>
</dbReference>
<dbReference type="Pfam" id="PF21687">
    <property type="entry name" value="T2SSK_1st"/>
    <property type="match status" value="1"/>
</dbReference>
<dbReference type="Gene3D" id="1.10.40.60">
    <property type="entry name" value="EpsJ-like"/>
    <property type="match status" value="2"/>
</dbReference>
<evidence type="ECO:0000256" key="2">
    <source>
        <dbReference type="ARBA" id="ARBA00007246"/>
    </source>
</evidence>
<comment type="subcellular location">
    <subcellularLocation>
        <location evidence="1">Cell inner membrane</location>
    </subcellularLocation>
</comment>
<evidence type="ECO:0000256" key="4">
    <source>
        <dbReference type="ARBA" id="ARBA00022475"/>
    </source>
</evidence>
<keyword evidence="7" id="KW-0653">Protein transport</keyword>
<evidence type="ECO:0000313" key="12">
    <source>
        <dbReference type="EMBL" id="QQG65327.1"/>
    </source>
</evidence>
<dbReference type="GO" id="GO:0009306">
    <property type="term" value="P:protein secretion"/>
    <property type="evidence" value="ECO:0007669"/>
    <property type="project" value="InterPro"/>
</dbReference>
<dbReference type="NCBIfam" id="NF037980">
    <property type="entry name" value="T2SS_GspK"/>
    <property type="match status" value="1"/>
</dbReference>
<name>A0A7T5VCI7_9BACT</name>
<keyword evidence="3" id="KW-0813">Transport</keyword>
<evidence type="ECO:0000256" key="3">
    <source>
        <dbReference type="ARBA" id="ARBA00022448"/>
    </source>
</evidence>
<dbReference type="InterPro" id="IPR038072">
    <property type="entry name" value="GspK_central_sf"/>
</dbReference>
<protein>
    <submittedName>
        <fullName evidence="12">Type II secretion system minor pseudopilin GspK</fullName>
    </submittedName>
</protein>
<dbReference type="PANTHER" id="PTHR38831">
    <property type="entry name" value="TYPE II SECRETION SYSTEM PROTEIN K"/>
    <property type="match status" value="1"/>
</dbReference>
<keyword evidence="9" id="KW-0472">Membrane</keyword>
<dbReference type="RefSeq" id="WP_199264149.1">
    <property type="nucleotide sequence ID" value="NZ_CP054140.1"/>
</dbReference>
<dbReference type="InterPro" id="IPR049179">
    <property type="entry name" value="T2SSK_SAM-like_2nd"/>
</dbReference>
<dbReference type="PANTHER" id="PTHR38831:SF1">
    <property type="entry name" value="TYPE II SECRETION SYSTEM PROTEIN K-RELATED"/>
    <property type="match status" value="1"/>
</dbReference>
<evidence type="ECO:0000256" key="1">
    <source>
        <dbReference type="ARBA" id="ARBA00004533"/>
    </source>
</evidence>
<feature type="domain" description="T2SS protein K first SAM-like" evidence="11">
    <location>
        <begin position="110"/>
        <end position="203"/>
    </location>
</feature>
<sequence length="328" mass="36381">MSSSRSITDQRGMALVLTLLTISFLVAVTLQLMATVDRQSAAAATQREMVRLDGMVLAGLSLARGALTADLKENEHESPHDLWAQFHEDKLKAVSEEVALAVKVTDLGGRLQVHALGDPVKEAYRQIWLRLLLSGRFAISDQDEAEALLDAIGDWVDEDDDERPSGAEESYYQGLQPPYSCRNGAVPAVEELLLVKGMTTELLYGDAEYEGLAEYISIVGDDGRIHLNTAPAPVLQAMSDDMTPALAQELIDFREDPQNAELLTTVDWYRQVSGLPASIDIEQDLLAVVGKYFEIKVRATYHQFTRHGTGILLRDNEQKQTLLQWKQE</sequence>
<evidence type="ECO:0000256" key="5">
    <source>
        <dbReference type="ARBA" id="ARBA00022519"/>
    </source>
</evidence>
<dbReference type="PIRSF" id="PIRSF002786">
    <property type="entry name" value="XcpX"/>
    <property type="match status" value="1"/>
</dbReference>
<gene>
    <name evidence="12" type="primary">gspK</name>
    <name evidence="12" type="ORF">HP555_05330</name>
</gene>
<reference evidence="12 13" key="1">
    <citation type="submission" date="2020-05" db="EMBL/GenBank/DDBJ databases">
        <title>Complete genome of Desulfobulbus oligotrophicus.</title>
        <authorList>
            <person name="Podar M."/>
        </authorList>
    </citation>
    <scope>NUCLEOTIDE SEQUENCE [LARGE SCALE GENOMIC DNA]</scope>
    <source>
        <strain evidence="12 13">Prop6</strain>
    </source>
</reference>
<evidence type="ECO:0000256" key="6">
    <source>
        <dbReference type="ARBA" id="ARBA00022692"/>
    </source>
</evidence>
<evidence type="ECO:0000259" key="10">
    <source>
        <dbReference type="Pfam" id="PF03934"/>
    </source>
</evidence>
<dbReference type="Gene3D" id="3.30.1300.30">
    <property type="entry name" value="GSPII I/J protein-like"/>
    <property type="match status" value="1"/>
</dbReference>
<dbReference type="KEGG" id="dog:HP555_05330"/>
<keyword evidence="13" id="KW-1185">Reference proteome</keyword>
<dbReference type="SUPFAM" id="SSF158544">
    <property type="entry name" value="GspK insert domain-like"/>
    <property type="match status" value="1"/>
</dbReference>
<comment type="similarity">
    <text evidence="2">Belongs to the GSP K family.</text>
</comment>
<proteinExistence type="inferred from homology"/>
<dbReference type="EMBL" id="CP054140">
    <property type="protein sequence ID" value="QQG65327.1"/>
    <property type="molecule type" value="Genomic_DNA"/>
</dbReference>
<dbReference type="GO" id="GO:0005886">
    <property type="term" value="C:plasma membrane"/>
    <property type="evidence" value="ECO:0007669"/>
    <property type="project" value="UniProtKB-SubCell"/>
</dbReference>
<keyword evidence="5" id="KW-0997">Cell inner membrane</keyword>
<evidence type="ECO:0000256" key="9">
    <source>
        <dbReference type="ARBA" id="ARBA00023136"/>
    </source>
</evidence>
<feature type="domain" description="T2SS protein K second SAM-like" evidence="10">
    <location>
        <begin position="225"/>
        <end position="256"/>
    </location>
</feature>
<evidence type="ECO:0000256" key="7">
    <source>
        <dbReference type="ARBA" id="ARBA00022927"/>
    </source>
</evidence>
<evidence type="ECO:0000256" key="8">
    <source>
        <dbReference type="ARBA" id="ARBA00022989"/>
    </source>
</evidence>
<accession>A0A7T5VCI7</accession>
<dbReference type="InterPro" id="IPR049031">
    <property type="entry name" value="T2SSK_SAM-like_1st"/>
</dbReference>
<evidence type="ECO:0000259" key="11">
    <source>
        <dbReference type="Pfam" id="PF21687"/>
    </source>
</evidence>
<dbReference type="InterPro" id="IPR005628">
    <property type="entry name" value="GspK"/>
</dbReference>